<name>A0ABS0T805_9STAP</name>
<dbReference type="InterPro" id="IPR046049">
    <property type="entry name" value="DUF6007"/>
</dbReference>
<dbReference type="EMBL" id="JABANU010000008">
    <property type="protein sequence ID" value="MBI5974879.1"/>
    <property type="molecule type" value="Genomic_DNA"/>
</dbReference>
<keyword evidence="1" id="KW-1133">Transmembrane helix</keyword>
<sequence length="70" mass="8425">MERKDDLDESLRTFGWLDFIFFIPFSLLFYYLPSDHWWQFLINVIIMILSAVGTAHIVYIIKKKKAKRGK</sequence>
<feature type="transmembrane region" description="Helical" evidence="1">
    <location>
        <begin position="38"/>
        <end position="61"/>
    </location>
</feature>
<keyword evidence="3" id="KW-1185">Reference proteome</keyword>
<accession>A0ABS0T805</accession>
<feature type="transmembrane region" description="Helical" evidence="1">
    <location>
        <begin position="12"/>
        <end position="32"/>
    </location>
</feature>
<reference evidence="2 3" key="1">
    <citation type="submission" date="2020-04" db="EMBL/GenBank/DDBJ databases">
        <title>Staphylococcus species from domestic dog.</title>
        <authorList>
            <person name="Paterson G.K."/>
        </authorList>
    </citation>
    <scope>NUCLEOTIDE SEQUENCE [LARGE SCALE GENOMIC DNA]</scope>
    <source>
        <strain evidence="2 3">H16/1A</strain>
    </source>
</reference>
<evidence type="ECO:0000256" key="1">
    <source>
        <dbReference type="SAM" id="Phobius"/>
    </source>
</evidence>
<proteinExistence type="predicted"/>
<dbReference type="Proteomes" id="UP000751852">
    <property type="component" value="Unassembled WGS sequence"/>
</dbReference>
<gene>
    <name evidence="2" type="ORF">HHH54_04590</name>
</gene>
<organism evidence="2 3">
    <name type="scientific">Staphylococcus canis</name>
    <dbReference type="NCBI Taxonomy" id="2724942"/>
    <lineage>
        <taxon>Bacteria</taxon>
        <taxon>Bacillati</taxon>
        <taxon>Bacillota</taxon>
        <taxon>Bacilli</taxon>
        <taxon>Bacillales</taxon>
        <taxon>Staphylococcaceae</taxon>
        <taxon>Staphylococcus</taxon>
    </lineage>
</organism>
<dbReference type="RefSeq" id="WP_198617661.1">
    <property type="nucleotide sequence ID" value="NZ_JABANU010000008.1"/>
</dbReference>
<comment type="caution">
    <text evidence="2">The sequence shown here is derived from an EMBL/GenBank/DDBJ whole genome shotgun (WGS) entry which is preliminary data.</text>
</comment>
<evidence type="ECO:0000313" key="3">
    <source>
        <dbReference type="Proteomes" id="UP000751852"/>
    </source>
</evidence>
<dbReference type="Pfam" id="PF19470">
    <property type="entry name" value="DUF6007"/>
    <property type="match status" value="1"/>
</dbReference>
<protein>
    <submittedName>
        <fullName evidence="2">Uncharacterized protein</fullName>
    </submittedName>
</protein>
<evidence type="ECO:0000313" key="2">
    <source>
        <dbReference type="EMBL" id="MBI5974879.1"/>
    </source>
</evidence>
<keyword evidence="1" id="KW-0812">Transmembrane</keyword>
<keyword evidence="1" id="KW-0472">Membrane</keyword>